<keyword evidence="1" id="KW-0732">Signal</keyword>
<name>A0A9W7BXP1_9STRA</name>
<protein>
    <recommendedName>
        <fullName evidence="4">NAD(P)-binding protein</fullName>
    </recommendedName>
</protein>
<gene>
    <name evidence="2" type="ORF">TrLO_g143</name>
</gene>
<organism evidence="2 3">
    <name type="scientific">Triparma laevis f. longispina</name>
    <dbReference type="NCBI Taxonomy" id="1714387"/>
    <lineage>
        <taxon>Eukaryota</taxon>
        <taxon>Sar</taxon>
        <taxon>Stramenopiles</taxon>
        <taxon>Ochrophyta</taxon>
        <taxon>Bolidophyceae</taxon>
        <taxon>Parmales</taxon>
        <taxon>Triparmaceae</taxon>
        <taxon>Triparma</taxon>
    </lineage>
</organism>
<reference evidence="3" key="1">
    <citation type="journal article" date="2023" name="Commun. Biol.">
        <title>Genome analysis of Parmales, the sister group of diatoms, reveals the evolutionary specialization of diatoms from phago-mixotrophs to photoautotrophs.</title>
        <authorList>
            <person name="Ban H."/>
            <person name="Sato S."/>
            <person name="Yoshikawa S."/>
            <person name="Yamada K."/>
            <person name="Nakamura Y."/>
            <person name="Ichinomiya M."/>
            <person name="Sato N."/>
            <person name="Blanc-Mathieu R."/>
            <person name="Endo H."/>
            <person name="Kuwata A."/>
            <person name="Ogata H."/>
        </authorList>
    </citation>
    <scope>NUCLEOTIDE SEQUENCE [LARGE SCALE GENOMIC DNA]</scope>
    <source>
        <strain evidence="3">NIES 3700</strain>
    </source>
</reference>
<dbReference type="OrthoDB" id="1933717at2759"/>
<evidence type="ECO:0000313" key="3">
    <source>
        <dbReference type="Proteomes" id="UP001165122"/>
    </source>
</evidence>
<feature type="chain" id="PRO_5040819733" description="NAD(P)-binding protein" evidence="1">
    <location>
        <begin position="30"/>
        <end position="299"/>
    </location>
</feature>
<feature type="signal peptide" evidence="1">
    <location>
        <begin position="1"/>
        <end position="29"/>
    </location>
</feature>
<dbReference type="Proteomes" id="UP001165122">
    <property type="component" value="Unassembled WGS sequence"/>
</dbReference>
<evidence type="ECO:0000313" key="2">
    <source>
        <dbReference type="EMBL" id="GMH99416.1"/>
    </source>
</evidence>
<dbReference type="Pfam" id="PF00106">
    <property type="entry name" value="adh_short"/>
    <property type="match status" value="1"/>
</dbReference>
<dbReference type="GO" id="GO:0005737">
    <property type="term" value="C:cytoplasm"/>
    <property type="evidence" value="ECO:0007669"/>
    <property type="project" value="TreeGrafter"/>
</dbReference>
<dbReference type="InterPro" id="IPR036291">
    <property type="entry name" value="NAD(P)-bd_dom_sf"/>
</dbReference>
<dbReference type="InterPro" id="IPR002347">
    <property type="entry name" value="SDR_fam"/>
</dbReference>
<dbReference type="InterPro" id="IPR051468">
    <property type="entry name" value="Fungal_SecMetab_SDRs"/>
</dbReference>
<dbReference type="GO" id="GO:0016491">
    <property type="term" value="F:oxidoreductase activity"/>
    <property type="evidence" value="ECO:0007669"/>
    <property type="project" value="TreeGrafter"/>
</dbReference>
<dbReference type="PANTHER" id="PTHR43544:SF12">
    <property type="entry name" value="NAD(P)-BINDING ROSSMANN-FOLD SUPERFAMILY PROTEIN"/>
    <property type="match status" value="1"/>
</dbReference>
<keyword evidence="3" id="KW-1185">Reference proteome</keyword>
<evidence type="ECO:0000256" key="1">
    <source>
        <dbReference type="SAM" id="SignalP"/>
    </source>
</evidence>
<accession>A0A9W7BXP1</accession>
<dbReference type="PANTHER" id="PTHR43544">
    <property type="entry name" value="SHORT-CHAIN DEHYDROGENASE/REDUCTASE"/>
    <property type="match status" value="1"/>
</dbReference>
<sequence length="299" mass="32506">MLSFPSTLTRRSRPLLLLSLVSTARSLSSIPPPPPLTHPGIHPPITPTSIKPWLKSLKGSIVITGATGGIGSCIVNDLIEGVGEGERIYALSRKVEGSSISKSWDPEIVTPVNWDCSTDDPMPSFLEEGEKVKLIIHTAALLNGSHGPEKNLKSINQTHFLNSLNTNTYSLIKIYQSLLPHLSPPTHFYPTLINLSARVGSITDDKSGGWWSYRISKTASNHAQVLAGIEVNRQRHKCNFLSVHPGTTYTDLSSPFVKGVGGKVHSKEFTAERILELVAGCEEEGSGGFYDWTGQSLPF</sequence>
<dbReference type="Gene3D" id="3.40.50.720">
    <property type="entry name" value="NAD(P)-binding Rossmann-like Domain"/>
    <property type="match status" value="1"/>
</dbReference>
<evidence type="ECO:0008006" key="4">
    <source>
        <dbReference type="Google" id="ProtNLM"/>
    </source>
</evidence>
<dbReference type="AlphaFoldDB" id="A0A9W7BXP1"/>
<dbReference type="SUPFAM" id="SSF51735">
    <property type="entry name" value="NAD(P)-binding Rossmann-fold domains"/>
    <property type="match status" value="1"/>
</dbReference>
<dbReference type="EMBL" id="BRXW01000010">
    <property type="protein sequence ID" value="GMH99416.1"/>
    <property type="molecule type" value="Genomic_DNA"/>
</dbReference>
<proteinExistence type="predicted"/>
<comment type="caution">
    <text evidence="2">The sequence shown here is derived from an EMBL/GenBank/DDBJ whole genome shotgun (WGS) entry which is preliminary data.</text>
</comment>